<evidence type="ECO:0000256" key="3">
    <source>
        <dbReference type="ARBA" id="ARBA00021623"/>
    </source>
</evidence>
<dbReference type="InterPro" id="IPR036637">
    <property type="entry name" value="Phosphohistidine_dom_sf"/>
</dbReference>
<evidence type="ECO:0000259" key="10">
    <source>
        <dbReference type="Pfam" id="PF00391"/>
    </source>
</evidence>
<dbReference type="EMBL" id="MFAG01000010">
    <property type="protein sequence ID" value="OGD72210.1"/>
    <property type="molecule type" value="Genomic_DNA"/>
</dbReference>
<dbReference type="STRING" id="1817722.A2703_04095"/>
<organism evidence="13 14">
    <name type="scientific">Candidatus Collierbacteria bacterium RIFCSPHIGHO2_01_FULL_50_25</name>
    <dbReference type="NCBI Taxonomy" id="1817722"/>
    <lineage>
        <taxon>Bacteria</taxon>
        <taxon>Candidatus Collieribacteriota</taxon>
    </lineage>
</organism>
<reference evidence="13 14" key="1">
    <citation type="journal article" date="2016" name="Nat. Commun.">
        <title>Thousands of microbial genomes shed light on interconnected biogeochemical processes in an aquifer system.</title>
        <authorList>
            <person name="Anantharaman K."/>
            <person name="Brown C.T."/>
            <person name="Hug L.A."/>
            <person name="Sharon I."/>
            <person name="Castelle C.J."/>
            <person name="Probst A.J."/>
            <person name="Thomas B.C."/>
            <person name="Singh A."/>
            <person name="Wilkins M.J."/>
            <person name="Karaoz U."/>
            <person name="Brodie E.L."/>
            <person name="Williams K.H."/>
            <person name="Hubbard S.S."/>
            <person name="Banfield J.F."/>
        </authorList>
    </citation>
    <scope>NUCLEOTIDE SEQUENCE [LARGE SCALE GENOMIC DNA]</scope>
</reference>
<evidence type="ECO:0000256" key="2">
    <source>
        <dbReference type="ARBA" id="ARBA00007837"/>
    </source>
</evidence>
<keyword evidence="6" id="KW-0547">Nucleotide-binding</keyword>
<dbReference type="GO" id="GO:0005524">
    <property type="term" value="F:ATP binding"/>
    <property type="evidence" value="ECO:0007669"/>
    <property type="project" value="UniProtKB-KW"/>
</dbReference>
<keyword evidence="4" id="KW-0808">Transferase</keyword>
<proteinExistence type="inferred from homology"/>
<evidence type="ECO:0000256" key="5">
    <source>
        <dbReference type="ARBA" id="ARBA00022723"/>
    </source>
</evidence>
<feature type="non-terminal residue" evidence="13">
    <location>
        <position position="1"/>
    </location>
</feature>
<feature type="domain" description="PEP-utilising enzyme C-terminal" evidence="12">
    <location>
        <begin position="245"/>
        <end position="539"/>
    </location>
</feature>
<dbReference type="SUPFAM" id="SSF51621">
    <property type="entry name" value="Phosphoenolpyruvate/pyruvate domain"/>
    <property type="match status" value="1"/>
</dbReference>
<comment type="similarity">
    <text evidence="2">Belongs to the PEP-utilizing enzyme family.</text>
</comment>
<sequence>IEAAWGLGDYIVQGVVTPDHYVVNKSDFTIHSRLIAEQSVMEVYKHPSGVKKVKVGAKKINKGKLTDDQIIKLARIGDSIQKHYYFPQDMEWAMEKDEIFIVQSRPITTLNLHPEKVKSVDPKSLDQMKLIFTGAPASPGIAYGKVARVMSLVNLDRVKTGNILVTDMTSPDFVPAMKRASGIVTDKGGQTSHAAIVSRELGVPAVVGTKVATKELKNGDEITLDGSTGNVYSGLPKLITGVHHKAEEVPHTATKVYVNLGEPDLAPTIAQGNADGVGLLRAEFMIAQIGIHPKKLIHDHREQVFISKLSDGLAKFTESFGNRPVIYRATDFKTNEYRNLIGGEAFEPQEPNPMLGYRGAYRYIVDESVFRLELEAIKNVRNKLGYKNLWLMIPFVRTVDQMRKVKQIVASHGLARSNSFKLLMMVEIPSNVILLEDFINCGLDGVSIGSNDLTMLILGTDRDNETVAPVYDERNPAVMWALEHIVKTSLKHKISCGICGQAPSIYSDLTEKLVEWGITSVSVSPDAVDRTKQIVAEAEKRVLKHG</sequence>
<dbReference type="GO" id="GO:0046872">
    <property type="term" value="F:metal ion binding"/>
    <property type="evidence" value="ECO:0007669"/>
    <property type="project" value="UniProtKB-KW"/>
</dbReference>
<dbReference type="InterPro" id="IPR040442">
    <property type="entry name" value="Pyrv_kinase-like_dom_sf"/>
</dbReference>
<evidence type="ECO:0000259" key="12">
    <source>
        <dbReference type="Pfam" id="PF02896"/>
    </source>
</evidence>
<dbReference type="Pfam" id="PF02896">
    <property type="entry name" value="PEP-utilizers_C"/>
    <property type="match status" value="1"/>
</dbReference>
<keyword evidence="9" id="KW-0460">Magnesium</keyword>
<keyword evidence="5" id="KW-0479">Metal-binding</keyword>
<comment type="cofactor">
    <cofactor evidence="1">
        <name>Mg(2+)</name>
        <dbReference type="ChEBI" id="CHEBI:18420"/>
    </cofactor>
</comment>
<dbReference type="GO" id="GO:0008986">
    <property type="term" value="F:pyruvate, water dikinase activity"/>
    <property type="evidence" value="ECO:0007669"/>
    <property type="project" value="InterPro"/>
</dbReference>
<dbReference type="InterPro" id="IPR015813">
    <property type="entry name" value="Pyrv/PenolPyrv_kinase-like_dom"/>
</dbReference>
<dbReference type="SUPFAM" id="SSF52009">
    <property type="entry name" value="Phosphohistidine domain"/>
    <property type="match status" value="1"/>
</dbReference>
<feature type="domain" description="Pyruvate phosphate dikinase AMP/ATP-binding" evidence="11">
    <location>
        <begin position="1"/>
        <end position="116"/>
    </location>
</feature>
<evidence type="ECO:0000313" key="13">
    <source>
        <dbReference type="EMBL" id="OGD72210.1"/>
    </source>
</evidence>
<dbReference type="PANTHER" id="PTHR43030">
    <property type="entry name" value="PHOSPHOENOLPYRUVATE SYNTHASE"/>
    <property type="match status" value="1"/>
</dbReference>
<dbReference type="Proteomes" id="UP000177979">
    <property type="component" value="Unassembled WGS sequence"/>
</dbReference>
<keyword evidence="13" id="KW-0670">Pyruvate</keyword>
<evidence type="ECO:0000256" key="8">
    <source>
        <dbReference type="ARBA" id="ARBA00022840"/>
    </source>
</evidence>
<evidence type="ECO:0000313" key="14">
    <source>
        <dbReference type="Proteomes" id="UP000177979"/>
    </source>
</evidence>
<keyword evidence="7" id="KW-0418">Kinase</keyword>
<dbReference type="Pfam" id="PF01326">
    <property type="entry name" value="PPDK_N"/>
    <property type="match status" value="1"/>
</dbReference>
<name>A0A1F5EXX2_9BACT</name>
<gene>
    <name evidence="13" type="ORF">A2703_04095</name>
</gene>
<dbReference type="Gene3D" id="3.30.470.20">
    <property type="entry name" value="ATP-grasp fold, B domain"/>
    <property type="match status" value="1"/>
</dbReference>
<evidence type="ECO:0000256" key="4">
    <source>
        <dbReference type="ARBA" id="ARBA00022679"/>
    </source>
</evidence>
<evidence type="ECO:0000256" key="6">
    <source>
        <dbReference type="ARBA" id="ARBA00022741"/>
    </source>
</evidence>
<evidence type="ECO:0000259" key="11">
    <source>
        <dbReference type="Pfam" id="PF01326"/>
    </source>
</evidence>
<evidence type="ECO:0000256" key="7">
    <source>
        <dbReference type="ARBA" id="ARBA00022777"/>
    </source>
</evidence>
<comment type="caution">
    <text evidence="13">The sequence shown here is derived from an EMBL/GenBank/DDBJ whole genome shotgun (WGS) entry which is preliminary data.</text>
</comment>
<accession>A0A1F5EXX2</accession>
<keyword evidence="8" id="KW-0067">ATP-binding</keyword>
<protein>
    <recommendedName>
        <fullName evidence="3">Phosphoenolpyruvate synthase</fullName>
    </recommendedName>
</protein>
<dbReference type="Pfam" id="PF00391">
    <property type="entry name" value="PEP-utilizers"/>
    <property type="match status" value="1"/>
</dbReference>
<dbReference type="InterPro" id="IPR008279">
    <property type="entry name" value="PEP-util_enz_mobile_dom"/>
</dbReference>
<evidence type="ECO:0000256" key="1">
    <source>
        <dbReference type="ARBA" id="ARBA00001946"/>
    </source>
</evidence>
<evidence type="ECO:0000256" key="9">
    <source>
        <dbReference type="ARBA" id="ARBA00022842"/>
    </source>
</evidence>
<dbReference type="AlphaFoldDB" id="A0A1F5EXX2"/>
<dbReference type="PANTHER" id="PTHR43030:SF1">
    <property type="entry name" value="PHOSPHOENOLPYRUVATE SYNTHASE"/>
    <property type="match status" value="1"/>
</dbReference>
<dbReference type="Gene3D" id="3.50.30.10">
    <property type="entry name" value="Phosphohistidine domain"/>
    <property type="match status" value="1"/>
</dbReference>
<dbReference type="Gene3D" id="3.20.20.60">
    <property type="entry name" value="Phosphoenolpyruvate-binding domains"/>
    <property type="match status" value="1"/>
</dbReference>
<feature type="domain" description="PEP-utilising enzyme mobile" evidence="10">
    <location>
        <begin position="159"/>
        <end position="229"/>
    </location>
</feature>
<dbReference type="SUPFAM" id="SSF56059">
    <property type="entry name" value="Glutathione synthetase ATP-binding domain-like"/>
    <property type="match status" value="1"/>
</dbReference>
<dbReference type="InterPro" id="IPR018274">
    <property type="entry name" value="PEP_util_AS"/>
</dbReference>
<dbReference type="NCBIfam" id="NF005057">
    <property type="entry name" value="PRK06464.1"/>
    <property type="match status" value="1"/>
</dbReference>
<dbReference type="InterPro" id="IPR006319">
    <property type="entry name" value="PEP_synth"/>
</dbReference>
<dbReference type="PRINTS" id="PR01736">
    <property type="entry name" value="PHPHTRNFRASE"/>
</dbReference>
<dbReference type="InterPro" id="IPR002192">
    <property type="entry name" value="PPDK_AMP/ATP-bd"/>
</dbReference>
<dbReference type="PROSITE" id="PS00370">
    <property type="entry name" value="PEP_ENZYMES_PHOS_SITE"/>
    <property type="match status" value="1"/>
</dbReference>
<dbReference type="InterPro" id="IPR000121">
    <property type="entry name" value="PEP_util_C"/>
</dbReference>